<proteinExistence type="predicted"/>
<gene>
    <name evidence="1" type="ORF">FRZ06_01015</name>
</gene>
<protein>
    <submittedName>
        <fullName evidence="1">MFS transporter</fullName>
    </submittedName>
</protein>
<accession>A0ACD1A6K8</accession>
<sequence length="542" mass="59048">MEHLTYQRKVTIMAAIIAAMFFASINQTIVGVALPRIIAKLGGMDYYSWIITIYFLTTTIATILVGKLSDIYGRKNFILAGIVIFMTGAFLAGTAGNIFHLIIYRGIQGTGAGIIMATAFTAIGDLFSPRERGRWSGLMSAVFGMSSVLGPGLGGYVVEHLEWHWVFWIFLPLGFIAFFMILFLFPKVERQEAQSIDYAGSLILTLIIISILLAFSWAGSKYPWSSPVILGLFSFAAAALVCFLLVENRAKTPVLPLSIFRESAVTISNIISFIMNAGMMGALMYMPLYVQGVMGISPTYAGYVTMPLSLCMLATSAYAGRYMTNTGRYKKLALIGMVVMVLGMFLMVIMDDIPVAVLSMIIFGLGLGLGMPVFMMAVQNAVDSKDLGVATASVQLFRNLGSTIGISVMGTVLTASITSKMNLMVSKSSSLMNTDLEPETFHGLMKLMDPQLLLDQPKLAEIRDGLSGQALPVFDQLLETLKHALSVSLSNVFLTGTVVLGIAFILTFFLQEIPLRTTVHKESKTKSESNFTYGHRKDISGC</sequence>
<evidence type="ECO:0000313" key="2">
    <source>
        <dbReference type="Proteomes" id="UP000594014"/>
    </source>
</evidence>
<keyword evidence="2" id="KW-1185">Reference proteome</keyword>
<dbReference type="EMBL" id="CP042469">
    <property type="protein sequence ID" value="QOX62029.1"/>
    <property type="molecule type" value="Genomic_DNA"/>
</dbReference>
<evidence type="ECO:0000313" key="1">
    <source>
        <dbReference type="EMBL" id="QOX62029.1"/>
    </source>
</evidence>
<reference evidence="1" key="1">
    <citation type="submission" date="2019-08" db="EMBL/GenBank/DDBJ databases">
        <title>Genome sequence of Clostridiales bacterium MT110.</title>
        <authorList>
            <person name="Cao J."/>
        </authorList>
    </citation>
    <scope>NUCLEOTIDE SEQUENCE</scope>
    <source>
        <strain evidence="1">MT110</strain>
    </source>
</reference>
<organism evidence="1 2">
    <name type="scientific">Anoxybacterium hadale</name>
    <dbReference type="NCBI Taxonomy" id="3408580"/>
    <lineage>
        <taxon>Bacteria</taxon>
        <taxon>Bacillati</taxon>
        <taxon>Bacillota</taxon>
        <taxon>Clostridia</taxon>
        <taxon>Peptostreptococcales</taxon>
        <taxon>Anaerovoracaceae</taxon>
        <taxon>Anoxybacterium</taxon>
    </lineage>
</organism>
<dbReference type="Proteomes" id="UP000594014">
    <property type="component" value="Chromosome"/>
</dbReference>
<name>A0ACD1A6K8_9FIRM</name>